<keyword evidence="1" id="KW-0812">Transmembrane</keyword>
<keyword evidence="1" id="KW-1133">Transmembrane helix</keyword>
<evidence type="ECO:0000313" key="2">
    <source>
        <dbReference type="EMBL" id="MBP3943815.1"/>
    </source>
</evidence>
<dbReference type="RefSeq" id="WP_353547315.1">
    <property type="nucleotide sequence ID" value="NZ_JAGKSB010000010.1"/>
</dbReference>
<keyword evidence="1" id="KW-0472">Membrane</keyword>
<dbReference type="Proteomes" id="UP000679691">
    <property type="component" value="Unassembled WGS sequence"/>
</dbReference>
<accession>A0A8T4HC23</accession>
<comment type="caution">
    <text evidence="2">The sequence shown here is derived from an EMBL/GenBank/DDBJ whole genome shotgun (WGS) entry which is preliminary data.</text>
</comment>
<keyword evidence="3" id="KW-1185">Reference proteome</keyword>
<sequence length="102" mass="12366">MERLLNLIKNKYLITFLSFVVWMLFFDRNDVATQYSYQKQKANLQEEKDFYVSENAKIEATLKNIRYNAEEVQRIAREKYKMKKDNEDIYIVVEAPKVEEEN</sequence>
<dbReference type="EMBL" id="JAGKSB010000010">
    <property type="protein sequence ID" value="MBP3943815.1"/>
    <property type="molecule type" value="Genomic_DNA"/>
</dbReference>
<organism evidence="2 3">
    <name type="scientific">Rhinopithecimicrobium faecis</name>
    <dbReference type="NCBI Taxonomy" id="2820698"/>
    <lineage>
        <taxon>Bacteria</taxon>
        <taxon>Pseudomonadati</taxon>
        <taxon>Bacteroidota</taxon>
        <taxon>Sphingobacteriia</taxon>
        <taxon>Sphingobacteriales</taxon>
        <taxon>Sphingobacteriaceae</taxon>
        <taxon>Rhinopithecimicrobium</taxon>
    </lineage>
</organism>
<proteinExistence type="predicted"/>
<dbReference type="InterPro" id="IPR007060">
    <property type="entry name" value="FtsL/DivIC"/>
</dbReference>
<reference evidence="2" key="1">
    <citation type="submission" date="2021-03" db="EMBL/GenBank/DDBJ databases">
        <authorList>
            <person name="Lu T."/>
            <person name="Wang Q."/>
            <person name="Han X."/>
        </authorList>
    </citation>
    <scope>NUCLEOTIDE SEQUENCE</scope>
    <source>
        <strain evidence="2">WQ 2009</strain>
    </source>
</reference>
<dbReference type="AlphaFoldDB" id="A0A8T4HC23"/>
<protein>
    <submittedName>
        <fullName evidence="2">Septum formation initiator family protein</fullName>
    </submittedName>
</protein>
<feature type="transmembrane region" description="Helical" evidence="1">
    <location>
        <begin position="12"/>
        <end position="31"/>
    </location>
</feature>
<dbReference type="Pfam" id="PF04977">
    <property type="entry name" value="DivIC"/>
    <property type="match status" value="1"/>
</dbReference>
<evidence type="ECO:0000256" key="1">
    <source>
        <dbReference type="SAM" id="Phobius"/>
    </source>
</evidence>
<name>A0A8T4HC23_9SPHI</name>
<evidence type="ECO:0000313" key="3">
    <source>
        <dbReference type="Proteomes" id="UP000679691"/>
    </source>
</evidence>
<gene>
    <name evidence="2" type="ORF">J5U18_09590</name>
</gene>